<dbReference type="EC" id="5.3.1.6" evidence="3"/>
<comment type="caution">
    <text evidence="4">The sequence shown here is derived from an EMBL/GenBank/DDBJ whole genome shotgun (WGS) entry which is preliminary data.</text>
</comment>
<keyword evidence="2 3" id="KW-0413">Isomerase</keyword>
<reference evidence="4 5" key="1">
    <citation type="submission" date="2018-08" db="EMBL/GenBank/DDBJ databases">
        <title>Meiothermus cateniformans JCM 15151 genome sequencing project.</title>
        <authorList>
            <person name="Da Costa M.S."/>
            <person name="Albuquerque L."/>
            <person name="Raposo P."/>
            <person name="Froufe H.J.C."/>
            <person name="Barroso C.S."/>
            <person name="Egas C."/>
        </authorList>
    </citation>
    <scope>NUCLEOTIDE SEQUENCE [LARGE SCALE GENOMIC DNA]</scope>
    <source>
        <strain evidence="4 5">JCM 15151</strain>
    </source>
</reference>
<dbReference type="UniPathway" id="UPA00115">
    <property type="reaction ID" value="UER00412"/>
</dbReference>
<protein>
    <recommendedName>
        <fullName evidence="3">Ribose-5-phosphate isomerase A</fullName>
        <ecNumber evidence="3">5.3.1.6</ecNumber>
    </recommendedName>
    <alternativeName>
        <fullName evidence="3">Phosphoriboisomerase A</fullName>
        <shortName evidence="3">PRI</shortName>
    </alternativeName>
</protein>
<comment type="catalytic activity">
    <reaction evidence="1 3">
        <text>aldehydo-D-ribose 5-phosphate = D-ribulose 5-phosphate</text>
        <dbReference type="Rhea" id="RHEA:14657"/>
        <dbReference type="ChEBI" id="CHEBI:58121"/>
        <dbReference type="ChEBI" id="CHEBI:58273"/>
        <dbReference type="EC" id="5.3.1.6"/>
    </reaction>
</comment>
<dbReference type="InterPro" id="IPR037171">
    <property type="entry name" value="NagB/RpiA_transferase-like"/>
</dbReference>
<accession>A0A399E8A6</accession>
<feature type="binding site" evidence="3">
    <location>
        <begin position="85"/>
        <end position="88"/>
    </location>
    <ligand>
        <name>substrate</name>
    </ligand>
</feature>
<feature type="binding site" evidence="3">
    <location>
        <position position="125"/>
    </location>
    <ligand>
        <name>substrate</name>
    </ligand>
</feature>
<evidence type="ECO:0000313" key="4">
    <source>
        <dbReference type="EMBL" id="RIH79399.1"/>
    </source>
</evidence>
<comment type="pathway">
    <text evidence="3">Carbohydrate degradation; pentose phosphate pathway; D-ribose 5-phosphate from D-ribulose 5-phosphate (non-oxidative stage): step 1/1.</text>
</comment>
<dbReference type="Gene3D" id="3.40.50.1360">
    <property type="match status" value="1"/>
</dbReference>
<name>A0A399E8A6_9DEIN</name>
<dbReference type="InterPro" id="IPR050262">
    <property type="entry name" value="Ribose-5P_isomerase"/>
</dbReference>
<dbReference type="AlphaFoldDB" id="A0A399E8A6"/>
<dbReference type="FunFam" id="3.40.50.1360:FF:000001">
    <property type="entry name" value="Ribose-5-phosphate isomerase A"/>
    <property type="match status" value="1"/>
</dbReference>
<organism evidence="4 5">
    <name type="scientific">Meiothermus taiwanensis</name>
    <dbReference type="NCBI Taxonomy" id="172827"/>
    <lineage>
        <taxon>Bacteria</taxon>
        <taxon>Thermotogati</taxon>
        <taxon>Deinococcota</taxon>
        <taxon>Deinococci</taxon>
        <taxon>Thermales</taxon>
        <taxon>Thermaceae</taxon>
        <taxon>Meiothermus</taxon>
    </lineage>
</organism>
<dbReference type="CDD" id="cd01398">
    <property type="entry name" value="RPI_A"/>
    <property type="match status" value="1"/>
</dbReference>
<evidence type="ECO:0000256" key="3">
    <source>
        <dbReference type="HAMAP-Rule" id="MF_00170"/>
    </source>
</evidence>
<dbReference type="SUPFAM" id="SSF100950">
    <property type="entry name" value="NagB/RpiA/CoA transferase-like"/>
    <property type="match status" value="1"/>
</dbReference>
<comment type="subunit">
    <text evidence="3">Homodimer.</text>
</comment>
<feature type="binding site" evidence="3">
    <location>
        <begin position="98"/>
        <end position="101"/>
    </location>
    <ligand>
        <name>substrate</name>
    </ligand>
</feature>
<dbReference type="GO" id="GO:0004751">
    <property type="term" value="F:ribose-5-phosphate isomerase activity"/>
    <property type="evidence" value="ECO:0007669"/>
    <property type="project" value="UniProtKB-UniRule"/>
</dbReference>
<dbReference type="Pfam" id="PF06026">
    <property type="entry name" value="Rib_5-P_isom_A"/>
    <property type="match status" value="1"/>
</dbReference>
<dbReference type="InterPro" id="IPR004788">
    <property type="entry name" value="Ribose5P_isomerase_type_A"/>
</dbReference>
<dbReference type="OrthoDB" id="5870696at2"/>
<dbReference type="NCBIfam" id="NF001924">
    <property type="entry name" value="PRK00702.1"/>
    <property type="match status" value="1"/>
</dbReference>
<evidence type="ECO:0000313" key="5">
    <source>
        <dbReference type="Proteomes" id="UP000266089"/>
    </source>
</evidence>
<feature type="binding site" evidence="3">
    <location>
        <begin position="29"/>
        <end position="32"/>
    </location>
    <ligand>
        <name>substrate</name>
    </ligand>
</feature>
<comment type="function">
    <text evidence="3">Catalyzes the reversible conversion of ribose-5-phosphate to ribulose 5-phosphate.</text>
</comment>
<sequence>MNDQENFKQQAALEAVKFVRSGMVVGLGTGSTARYAVLELGRRLREGELSDVVAVPTSEATARLAQSQGIPLVELEARGVDLAIDGADEIAPDLSLIKGLGGALLREKIVEASARQFIVIADHSKKVDRLGRGVVPVEIVRFGYRATLHALGRMGKATLRMNGEDFFYSDGGNLIADIDFGPIAKPADLEAELKRIPGVVESGLFIGLATLAIIAGPEGLEYLGTPPQYV</sequence>
<dbReference type="Gene3D" id="3.30.70.260">
    <property type="match status" value="1"/>
</dbReference>
<dbReference type="PANTHER" id="PTHR43748">
    <property type="entry name" value="RIBOSE-5-PHOSPHATE ISOMERASE 3, CHLOROPLASTIC-RELATED"/>
    <property type="match status" value="1"/>
</dbReference>
<dbReference type="RefSeq" id="WP_043982439.1">
    <property type="nucleotide sequence ID" value="NZ_JBHSXZ010000009.1"/>
</dbReference>
<comment type="similarity">
    <text evidence="3">Belongs to the ribose 5-phosphate isomerase family.</text>
</comment>
<evidence type="ECO:0000256" key="2">
    <source>
        <dbReference type="ARBA" id="ARBA00023235"/>
    </source>
</evidence>
<dbReference type="EMBL" id="QWKX01000006">
    <property type="protein sequence ID" value="RIH79399.1"/>
    <property type="molecule type" value="Genomic_DNA"/>
</dbReference>
<feature type="active site" description="Proton acceptor" evidence="3">
    <location>
        <position position="107"/>
    </location>
</feature>
<dbReference type="NCBIfam" id="TIGR00021">
    <property type="entry name" value="rpiA"/>
    <property type="match status" value="1"/>
</dbReference>
<dbReference type="PANTHER" id="PTHR43748:SF3">
    <property type="entry name" value="RIBOSE-5-PHOSPHATE ISOMERASE 3, CHLOROPLASTIC-RELATED"/>
    <property type="match status" value="1"/>
</dbReference>
<dbReference type="GO" id="GO:0009052">
    <property type="term" value="P:pentose-phosphate shunt, non-oxidative branch"/>
    <property type="evidence" value="ECO:0007669"/>
    <property type="project" value="UniProtKB-UniRule"/>
</dbReference>
<dbReference type="SUPFAM" id="SSF75445">
    <property type="entry name" value="D-ribose-5-phosphate isomerase (RpiA), lid domain"/>
    <property type="match status" value="1"/>
</dbReference>
<evidence type="ECO:0000256" key="1">
    <source>
        <dbReference type="ARBA" id="ARBA00001713"/>
    </source>
</evidence>
<gene>
    <name evidence="3 4" type="primary">rpiA</name>
    <name evidence="4" type="ORF">Mcate_00396</name>
</gene>
<proteinExistence type="inferred from homology"/>
<dbReference type="InterPro" id="IPR020672">
    <property type="entry name" value="Ribose5P_isomerase_typA_subgr"/>
</dbReference>
<dbReference type="HAMAP" id="MF_00170">
    <property type="entry name" value="Rib_5P_isom_A"/>
    <property type="match status" value="1"/>
</dbReference>
<dbReference type="Proteomes" id="UP000266089">
    <property type="component" value="Unassembled WGS sequence"/>
</dbReference>